<gene>
    <name evidence="1" type="ORF">S12H4_39969</name>
</gene>
<accession>X1TDX6</accession>
<feature type="non-terminal residue" evidence="1">
    <location>
        <position position="1"/>
    </location>
</feature>
<organism evidence="1">
    <name type="scientific">marine sediment metagenome</name>
    <dbReference type="NCBI Taxonomy" id="412755"/>
    <lineage>
        <taxon>unclassified sequences</taxon>
        <taxon>metagenomes</taxon>
        <taxon>ecological metagenomes</taxon>
    </lineage>
</organism>
<evidence type="ECO:0000313" key="1">
    <source>
        <dbReference type="EMBL" id="GAI89556.1"/>
    </source>
</evidence>
<name>X1TDX6_9ZZZZ</name>
<reference evidence="1" key="1">
    <citation type="journal article" date="2014" name="Front. Microbiol.">
        <title>High frequency of phylogenetically diverse reductive dehalogenase-homologous genes in deep subseafloor sedimentary metagenomes.</title>
        <authorList>
            <person name="Kawai M."/>
            <person name="Futagami T."/>
            <person name="Toyoda A."/>
            <person name="Takaki Y."/>
            <person name="Nishi S."/>
            <person name="Hori S."/>
            <person name="Arai W."/>
            <person name="Tsubouchi T."/>
            <person name="Morono Y."/>
            <person name="Uchiyama I."/>
            <person name="Ito T."/>
            <person name="Fujiyama A."/>
            <person name="Inagaki F."/>
            <person name="Takami H."/>
        </authorList>
    </citation>
    <scope>NUCLEOTIDE SEQUENCE</scope>
    <source>
        <strain evidence="1">Expedition CK06-06</strain>
    </source>
</reference>
<comment type="caution">
    <text evidence="1">The sequence shown here is derived from an EMBL/GenBank/DDBJ whole genome shotgun (WGS) entry which is preliminary data.</text>
</comment>
<proteinExistence type="predicted"/>
<protein>
    <submittedName>
        <fullName evidence="1">Uncharacterized protein</fullName>
    </submittedName>
</protein>
<dbReference type="AlphaFoldDB" id="X1TDX6"/>
<sequence>LKHEKDFVVRTFLYEPKATVLGKKRIING</sequence>
<dbReference type="EMBL" id="BARW01024216">
    <property type="protein sequence ID" value="GAI89556.1"/>
    <property type="molecule type" value="Genomic_DNA"/>
</dbReference>